<dbReference type="Proteomes" id="UP000257109">
    <property type="component" value="Unassembled WGS sequence"/>
</dbReference>
<dbReference type="Pfam" id="PF00665">
    <property type="entry name" value="rve"/>
    <property type="match status" value="1"/>
</dbReference>
<dbReference type="PANTHER" id="PTHR37984">
    <property type="entry name" value="PROTEIN CBG26694"/>
    <property type="match status" value="1"/>
</dbReference>
<dbReference type="InterPro" id="IPR043502">
    <property type="entry name" value="DNA/RNA_pol_sf"/>
</dbReference>
<dbReference type="Pfam" id="PF17917">
    <property type="entry name" value="RT_RNaseH"/>
    <property type="match status" value="1"/>
</dbReference>
<keyword evidence="6" id="KW-0695">RNA-directed DNA polymerase</keyword>
<dbReference type="PROSITE" id="PS50994">
    <property type="entry name" value="INTEGRASE"/>
    <property type="match status" value="1"/>
</dbReference>
<dbReference type="PANTHER" id="PTHR37984:SF5">
    <property type="entry name" value="PROTEIN NYNRIN-LIKE"/>
    <property type="match status" value="1"/>
</dbReference>
<gene>
    <name evidence="8" type="primary">pol</name>
    <name evidence="8" type="ORF">CR513_46880</name>
</gene>
<evidence type="ECO:0000256" key="4">
    <source>
        <dbReference type="ARBA" id="ARBA00022759"/>
    </source>
</evidence>
<dbReference type="SUPFAM" id="SSF56672">
    <property type="entry name" value="DNA/RNA polymerases"/>
    <property type="match status" value="1"/>
</dbReference>
<dbReference type="InterPro" id="IPR041373">
    <property type="entry name" value="RT_RNaseH"/>
</dbReference>
<reference evidence="8" key="1">
    <citation type="submission" date="2018-05" db="EMBL/GenBank/DDBJ databases">
        <title>Draft genome of Mucuna pruriens seed.</title>
        <authorList>
            <person name="Nnadi N.E."/>
            <person name="Vos R."/>
            <person name="Hasami M.H."/>
            <person name="Devisetty U.K."/>
            <person name="Aguiy J.C."/>
        </authorList>
    </citation>
    <scope>NUCLEOTIDE SEQUENCE [LARGE SCALE GENOMIC DNA]</scope>
    <source>
        <strain evidence="8">JCA_2017</strain>
    </source>
</reference>
<evidence type="ECO:0000313" key="9">
    <source>
        <dbReference type="Proteomes" id="UP000257109"/>
    </source>
</evidence>
<dbReference type="GO" id="GO:0015074">
    <property type="term" value="P:DNA integration"/>
    <property type="evidence" value="ECO:0007669"/>
    <property type="project" value="InterPro"/>
</dbReference>
<keyword evidence="2" id="KW-0548">Nucleotidyltransferase</keyword>
<dbReference type="OrthoDB" id="1433105at2759"/>
<dbReference type="InterPro" id="IPR050951">
    <property type="entry name" value="Retrovirus_Pol_polyprotein"/>
</dbReference>
<dbReference type="GO" id="GO:0004519">
    <property type="term" value="F:endonuclease activity"/>
    <property type="evidence" value="ECO:0007669"/>
    <property type="project" value="UniProtKB-KW"/>
</dbReference>
<sequence>MCDVSNSALGAALGQRAEADKPMHVIAYASRTMDPTKLHYTTIEKELLAIVFSLDKFCSYLLGSKIFMFSDHAALIFLLKKPNAKPRVNRWILHLQEFNIEIRDKKGADNLKADHLSQIKRENDLMPIRDEFLNEQLLHITMPTPWFTDIYNIVVACHVAPGGDHYGSTRMAMKGLTNLSPPTKNVKKLEWPLVEGMRSQQPILPFPVSNGYSYILLAIDYVSRWVEVIATKTNDVKVVVDFLKSNIFCRFGTPKALISDQGIHFCNRVMSSLLHKYRVVHRIATAYHPQTNNQAEVFNNEIKKTLQKMTNPSRKD</sequence>
<evidence type="ECO:0000313" key="8">
    <source>
        <dbReference type="EMBL" id="RDX73506.1"/>
    </source>
</evidence>
<feature type="domain" description="Integrase catalytic" evidence="7">
    <location>
        <begin position="188"/>
        <end position="316"/>
    </location>
</feature>
<evidence type="ECO:0000256" key="5">
    <source>
        <dbReference type="ARBA" id="ARBA00022801"/>
    </source>
</evidence>
<dbReference type="GO" id="GO:0003676">
    <property type="term" value="F:nucleic acid binding"/>
    <property type="evidence" value="ECO:0007669"/>
    <property type="project" value="InterPro"/>
</dbReference>
<dbReference type="GO" id="GO:0003964">
    <property type="term" value="F:RNA-directed DNA polymerase activity"/>
    <property type="evidence" value="ECO:0007669"/>
    <property type="project" value="UniProtKB-KW"/>
</dbReference>
<organism evidence="8 9">
    <name type="scientific">Mucuna pruriens</name>
    <name type="common">Velvet bean</name>
    <name type="synonym">Dolichos pruriens</name>
    <dbReference type="NCBI Taxonomy" id="157652"/>
    <lineage>
        <taxon>Eukaryota</taxon>
        <taxon>Viridiplantae</taxon>
        <taxon>Streptophyta</taxon>
        <taxon>Embryophyta</taxon>
        <taxon>Tracheophyta</taxon>
        <taxon>Spermatophyta</taxon>
        <taxon>Magnoliopsida</taxon>
        <taxon>eudicotyledons</taxon>
        <taxon>Gunneridae</taxon>
        <taxon>Pentapetalae</taxon>
        <taxon>rosids</taxon>
        <taxon>fabids</taxon>
        <taxon>Fabales</taxon>
        <taxon>Fabaceae</taxon>
        <taxon>Papilionoideae</taxon>
        <taxon>50 kb inversion clade</taxon>
        <taxon>NPAAA clade</taxon>
        <taxon>indigoferoid/millettioid clade</taxon>
        <taxon>Phaseoleae</taxon>
        <taxon>Mucuna</taxon>
    </lineage>
</organism>
<dbReference type="InterPro" id="IPR036397">
    <property type="entry name" value="RNaseH_sf"/>
</dbReference>
<evidence type="ECO:0000256" key="3">
    <source>
        <dbReference type="ARBA" id="ARBA00022722"/>
    </source>
</evidence>
<evidence type="ECO:0000256" key="1">
    <source>
        <dbReference type="ARBA" id="ARBA00022679"/>
    </source>
</evidence>
<keyword evidence="1" id="KW-0808">Transferase</keyword>
<keyword evidence="3" id="KW-0540">Nuclease</keyword>
<dbReference type="SUPFAM" id="SSF53098">
    <property type="entry name" value="Ribonuclease H-like"/>
    <property type="match status" value="1"/>
</dbReference>
<dbReference type="AlphaFoldDB" id="A0A371F5A6"/>
<dbReference type="InterPro" id="IPR001584">
    <property type="entry name" value="Integrase_cat-core"/>
</dbReference>
<protein>
    <submittedName>
        <fullName evidence="8">Retrovirus-related Pol polyprotein from transposon 17.6</fullName>
    </submittedName>
</protein>
<accession>A0A371F5A6</accession>
<dbReference type="EMBL" id="QJKJ01010499">
    <property type="protein sequence ID" value="RDX73506.1"/>
    <property type="molecule type" value="Genomic_DNA"/>
</dbReference>
<dbReference type="CDD" id="cd09274">
    <property type="entry name" value="RNase_HI_RT_Ty3"/>
    <property type="match status" value="1"/>
</dbReference>
<keyword evidence="9" id="KW-1185">Reference proteome</keyword>
<name>A0A371F5A6_MUCPR</name>
<keyword evidence="5" id="KW-0378">Hydrolase</keyword>
<keyword evidence="4" id="KW-0255">Endonuclease</keyword>
<dbReference type="InterPro" id="IPR012337">
    <property type="entry name" value="RNaseH-like_sf"/>
</dbReference>
<comment type="caution">
    <text evidence="8">The sequence shown here is derived from an EMBL/GenBank/DDBJ whole genome shotgun (WGS) entry which is preliminary data.</text>
</comment>
<dbReference type="Gene3D" id="3.30.420.10">
    <property type="entry name" value="Ribonuclease H-like superfamily/Ribonuclease H"/>
    <property type="match status" value="1"/>
</dbReference>
<evidence type="ECO:0000259" key="7">
    <source>
        <dbReference type="PROSITE" id="PS50994"/>
    </source>
</evidence>
<evidence type="ECO:0000256" key="6">
    <source>
        <dbReference type="ARBA" id="ARBA00022918"/>
    </source>
</evidence>
<feature type="non-terminal residue" evidence="8">
    <location>
        <position position="1"/>
    </location>
</feature>
<evidence type="ECO:0000256" key="2">
    <source>
        <dbReference type="ARBA" id="ARBA00022695"/>
    </source>
</evidence>
<dbReference type="GO" id="GO:0016787">
    <property type="term" value="F:hydrolase activity"/>
    <property type="evidence" value="ECO:0007669"/>
    <property type="project" value="UniProtKB-KW"/>
</dbReference>
<proteinExistence type="predicted"/>